<evidence type="ECO:0000313" key="2">
    <source>
        <dbReference type="Proteomes" id="UP000688947"/>
    </source>
</evidence>
<protein>
    <submittedName>
        <fullName evidence="1">Uncharacterized protein</fullName>
    </submittedName>
</protein>
<evidence type="ECO:0000313" key="1">
    <source>
        <dbReference type="EMBL" id="KAG6944545.1"/>
    </source>
</evidence>
<accession>A0A8T1TQG3</accession>
<dbReference type="Proteomes" id="UP000688947">
    <property type="component" value="Unassembled WGS sequence"/>
</dbReference>
<reference evidence="1" key="1">
    <citation type="submission" date="2021-01" db="EMBL/GenBank/DDBJ databases">
        <title>Phytophthora aleatoria, a newly-described species from Pinus radiata is distinct from Phytophthora cactorum isolates based on comparative genomics.</title>
        <authorList>
            <person name="Mcdougal R."/>
            <person name="Panda P."/>
            <person name="Williams N."/>
            <person name="Studholme D.J."/>
        </authorList>
    </citation>
    <scope>NUCLEOTIDE SEQUENCE</scope>
    <source>
        <strain evidence="1">NZFS 3830</strain>
    </source>
</reference>
<organism evidence="1 2">
    <name type="scientific">Phytophthora cactorum</name>
    <dbReference type="NCBI Taxonomy" id="29920"/>
    <lineage>
        <taxon>Eukaryota</taxon>
        <taxon>Sar</taxon>
        <taxon>Stramenopiles</taxon>
        <taxon>Oomycota</taxon>
        <taxon>Peronosporomycetes</taxon>
        <taxon>Peronosporales</taxon>
        <taxon>Peronosporaceae</taxon>
        <taxon>Phytophthora</taxon>
    </lineage>
</organism>
<dbReference type="OrthoDB" id="10421938at2759"/>
<feature type="non-terminal residue" evidence="1">
    <location>
        <position position="75"/>
    </location>
</feature>
<name>A0A8T1TQG3_9STRA</name>
<dbReference type="EMBL" id="JAENGZ010002190">
    <property type="protein sequence ID" value="KAG6944545.1"/>
    <property type="molecule type" value="Genomic_DNA"/>
</dbReference>
<gene>
    <name evidence="1" type="ORF">JG687_00017807</name>
</gene>
<proteinExistence type="predicted"/>
<sequence>MMGPTPSLPERDVRRLVRTASTGDYTAPQLRPMLNQTPYVRASQCVLSNVDWLCYSKLNSTLPLSKADKEARKAW</sequence>
<comment type="caution">
    <text evidence="1">The sequence shown here is derived from an EMBL/GenBank/DDBJ whole genome shotgun (WGS) entry which is preliminary data.</text>
</comment>
<dbReference type="AlphaFoldDB" id="A0A8T1TQG3"/>